<dbReference type="STRING" id="1797711.A2870_01880"/>
<protein>
    <submittedName>
        <fullName evidence="2">Uncharacterized protein</fullName>
    </submittedName>
</protein>
<dbReference type="Proteomes" id="UP000179102">
    <property type="component" value="Unassembled WGS sequence"/>
</dbReference>
<reference evidence="2 3" key="1">
    <citation type="journal article" date="2016" name="Nat. Commun.">
        <title>Thousands of microbial genomes shed light on interconnected biogeochemical processes in an aquifer system.</title>
        <authorList>
            <person name="Anantharaman K."/>
            <person name="Brown C.T."/>
            <person name="Hug L.A."/>
            <person name="Sharon I."/>
            <person name="Castelle C.J."/>
            <person name="Probst A.J."/>
            <person name="Thomas B.C."/>
            <person name="Singh A."/>
            <person name="Wilkins M.J."/>
            <person name="Karaoz U."/>
            <person name="Brodie E.L."/>
            <person name="Williams K.H."/>
            <person name="Hubbard S.S."/>
            <person name="Banfield J.F."/>
        </authorList>
    </citation>
    <scope>NUCLEOTIDE SEQUENCE [LARGE SCALE GENOMIC DNA]</scope>
</reference>
<keyword evidence="1" id="KW-0472">Membrane</keyword>
<comment type="caution">
    <text evidence="2">The sequence shown here is derived from an EMBL/GenBank/DDBJ whole genome shotgun (WGS) entry which is preliminary data.</text>
</comment>
<dbReference type="EMBL" id="MFAZ01000040">
    <property type="protein sequence ID" value="OGD86530.1"/>
    <property type="molecule type" value="Genomic_DNA"/>
</dbReference>
<name>A0A1F5G3S7_9BACT</name>
<evidence type="ECO:0000313" key="2">
    <source>
        <dbReference type="EMBL" id="OGD86530.1"/>
    </source>
</evidence>
<sequence>MSLLPRLNLVQSAKCNPSASLRARVQSLIFSSFLFKLLIIFSLFTMHYALFTGAVHAVDAPNPQPCQNAIETDNLTDHYVTKDNGDPYFDQVFNVQGNENDIKTVNVAGTFTIDFSKLQSLFAAPNYNYLEGNFNTVSHRLDSITGLNSQDFNSFHGPIQKAIPQVIVDDYRIKYIDYIYNKPSLPEAADTYTDINGQGDPKTIFDLVNEFGNPDLPNPSAPDSEKEAWLATWGKYWEKIPTSYDEFYKGHIQFRLAATQKQFDKIKKGESCPLSTTDIEFVLPQFFKTTTTADQLNQTIVPQSAQSFQNHETISSSPLTKFFANVKEFCRELFSSPAKSVKNILRISIKKIAPIKVAYAQTPSCLVSLKTSPKEGSAPFCALPQDQAYKAVSCSNKTDPNKLDTANPNVVCTFAYNWTFSFTIRPTADKPEDRQDDDFDSCRDPDGDGIFDCNVEVRGWPTLRIPYITEIYNSTYNSLGEGGISSPQEEGRPGIYKFFIPNSIQFTKDNKTQELLDQKKTCLADPTNQSLDCQGLLSIWQQLGCFPEMPDSEFLNCLGESQSIPGKAVSSNTQNEIKERFIGSTDCAKEFSRDFSLKPKALQEHLGISTDCVKSTP</sequence>
<accession>A0A1F5G3S7</accession>
<evidence type="ECO:0000313" key="3">
    <source>
        <dbReference type="Proteomes" id="UP000179102"/>
    </source>
</evidence>
<dbReference type="AlphaFoldDB" id="A0A1F5G3S7"/>
<evidence type="ECO:0000256" key="1">
    <source>
        <dbReference type="SAM" id="Phobius"/>
    </source>
</evidence>
<feature type="transmembrane region" description="Helical" evidence="1">
    <location>
        <begin position="28"/>
        <end position="51"/>
    </location>
</feature>
<proteinExistence type="predicted"/>
<keyword evidence="1" id="KW-1133">Transmembrane helix</keyword>
<keyword evidence="1" id="KW-0812">Transmembrane</keyword>
<gene>
    <name evidence="2" type="ORF">A2870_01880</name>
</gene>
<organism evidence="2 3">
    <name type="scientific">Candidatus Curtissbacteria bacterium RIFCSPHIGHO2_01_FULL_41_11</name>
    <dbReference type="NCBI Taxonomy" id="1797711"/>
    <lineage>
        <taxon>Bacteria</taxon>
        <taxon>Candidatus Curtissiibacteriota</taxon>
    </lineage>
</organism>